<dbReference type="Proteomes" id="UP000308197">
    <property type="component" value="Unassembled WGS sequence"/>
</dbReference>
<dbReference type="AlphaFoldDB" id="A0A5C3P996"/>
<name>A0A5C3P996_9APHY</name>
<evidence type="ECO:0000313" key="1">
    <source>
        <dbReference type="EMBL" id="TFK85158.1"/>
    </source>
</evidence>
<dbReference type="EMBL" id="ML211270">
    <property type="protein sequence ID" value="TFK85158.1"/>
    <property type="molecule type" value="Genomic_DNA"/>
</dbReference>
<feature type="non-terminal residue" evidence="1">
    <location>
        <position position="97"/>
    </location>
</feature>
<reference evidence="1 2" key="1">
    <citation type="journal article" date="2019" name="Nat. Ecol. Evol.">
        <title>Megaphylogeny resolves global patterns of mushroom evolution.</title>
        <authorList>
            <person name="Varga T."/>
            <person name="Krizsan K."/>
            <person name="Foldi C."/>
            <person name="Dima B."/>
            <person name="Sanchez-Garcia M."/>
            <person name="Sanchez-Ramirez S."/>
            <person name="Szollosi G.J."/>
            <person name="Szarkandi J.G."/>
            <person name="Papp V."/>
            <person name="Albert L."/>
            <person name="Andreopoulos W."/>
            <person name="Angelini C."/>
            <person name="Antonin V."/>
            <person name="Barry K.W."/>
            <person name="Bougher N.L."/>
            <person name="Buchanan P."/>
            <person name="Buyck B."/>
            <person name="Bense V."/>
            <person name="Catcheside P."/>
            <person name="Chovatia M."/>
            <person name="Cooper J."/>
            <person name="Damon W."/>
            <person name="Desjardin D."/>
            <person name="Finy P."/>
            <person name="Geml J."/>
            <person name="Haridas S."/>
            <person name="Hughes K."/>
            <person name="Justo A."/>
            <person name="Karasinski D."/>
            <person name="Kautmanova I."/>
            <person name="Kiss B."/>
            <person name="Kocsube S."/>
            <person name="Kotiranta H."/>
            <person name="LaButti K.M."/>
            <person name="Lechner B.E."/>
            <person name="Liimatainen K."/>
            <person name="Lipzen A."/>
            <person name="Lukacs Z."/>
            <person name="Mihaltcheva S."/>
            <person name="Morgado L.N."/>
            <person name="Niskanen T."/>
            <person name="Noordeloos M.E."/>
            <person name="Ohm R.A."/>
            <person name="Ortiz-Santana B."/>
            <person name="Ovrebo C."/>
            <person name="Racz N."/>
            <person name="Riley R."/>
            <person name="Savchenko A."/>
            <person name="Shiryaev A."/>
            <person name="Soop K."/>
            <person name="Spirin V."/>
            <person name="Szebenyi C."/>
            <person name="Tomsovsky M."/>
            <person name="Tulloss R.E."/>
            <person name="Uehling J."/>
            <person name="Grigoriev I.V."/>
            <person name="Vagvolgyi C."/>
            <person name="Papp T."/>
            <person name="Martin F.M."/>
            <person name="Miettinen O."/>
            <person name="Hibbett D.S."/>
            <person name="Nagy L.G."/>
        </authorList>
    </citation>
    <scope>NUCLEOTIDE SEQUENCE [LARGE SCALE GENOMIC DNA]</scope>
    <source>
        <strain evidence="1 2">HHB13444</strain>
    </source>
</reference>
<dbReference type="InParanoid" id="A0A5C3P996"/>
<protein>
    <submittedName>
        <fullName evidence="1">Uncharacterized protein</fullName>
    </submittedName>
</protein>
<evidence type="ECO:0000313" key="2">
    <source>
        <dbReference type="Proteomes" id="UP000308197"/>
    </source>
</evidence>
<keyword evidence="2" id="KW-1185">Reference proteome</keyword>
<organism evidence="1 2">
    <name type="scientific">Polyporus arcularius HHB13444</name>
    <dbReference type="NCBI Taxonomy" id="1314778"/>
    <lineage>
        <taxon>Eukaryota</taxon>
        <taxon>Fungi</taxon>
        <taxon>Dikarya</taxon>
        <taxon>Basidiomycota</taxon>
        <taxon>Agaricomycotina</taxon>
        <taxon>Agaricomycetes</taxon>
        <taxon>Polyporales</taxon>
        <taxon>Polyporaceae</taxon>
        <taxon>Polyporus</taxon>
    </lineage>
</organism>
<dbReference type="STRING" id="1314778.A0A5C3P996"/>
<proteinExistence type="predicted"/>
<accession>A0A5C3P996</accession>
<sequence length="97" mass="11347">MAAHPDHESHLVRKRVLWVVPVMLGKRIARNDRSGEERESWARTILVLFVPWRTPADLKVMGESWTAAYDRQQQHIPPQHRSIIANMNVLNECRDAR</sequence>
<gene>
    <name evidence="1" type="ORF">K466DRAFT_495261</name>
</gene>